<comment type="caution">
    <text evidence="3">The sequence shown here is derived from an EMBL/GenBank/DDBJ whole genome shotgun (WGS) entry which is preliminary data.</text>
</comment>
<evidence type="ECO:0000313" key="3">
    <source>
        <dbReference type="EMBL" id="MFC6177426.1"/>
    </source>
</evidence>
<dbReference type="InterPro" id="IPR027994">
    <property type="entry name" value="WxL_dom"/>
</dbReference>
<evidence type="ECO:0000259" key="2">
    <source>
        <dbReference type="Pfam" id="PF13731"/>
    </source>
</evidence>
<feature type="domain" description="WxL" evidence="2">
    <location>
        <begin position="96"/>
        <end position="274"/>
    </location>
</feature>
<protein>
    <submittedName>
        <fullName evidence="3">WxL domain-containing protein</fullName>
    </submittedName>
</protein>
<dbReference type="Proteomes" id="UP001596288">
    <property type="component" value="Unassembled WGS sequence"/>
</dbReference>
<dbReference type="RefSeq" id="WP_137611776.1">
    <property type="nucleotide sequence ID" value="NZ_BJDF01000013.1"/>
</dbReference>
<sequence length="279" mass="27893">MKLSKNVLVGSLAVSGMVLGAIAPALTAQAATTSGTVDADGNVQAVKDADGNITTADAGQLGKGNLAIAYDEKGDGAAATTGTATAGSNAAVQVINGVLVLDKVPDFNFGAAAQETTKVMQDNTKTASNSEAVDGNADGILQVTESRSQVPGFTVSATLGNFVNSDNSAITTGGKGADFSLNLKATDLTLNDAAWMNGNIAKQTSAATLPSDGTTSKNVLQESTGNYTTGTYAAKYDENATDPTSLYVGNMGKTGTDAPSVQAVHSTITWTLAAAAVTA</sequence>
<feature type="signal peptide" evidence="1">
    <location>
        <begin position="1"/>
        <end position="30"/>
    </location>
</feature>
<keyword evidence="1" id="KW-0732">Signal</keyword>
<keyword evidence="4" id="KW-1185">Reference proteome</keyword>
<feature type="chain" id="PRO_5046086064" evidence="1">
    <location>
        <begin position="31"/>
        <end position="279"/>
    </location>
</feature>
<reference evidence="4" key="1">
    <citation type="journal article" date="2019" name="Int. J. Syst. Evol. Microbiol.">
        <title>The Global Catalogue of Microorganisms (GCM) 10K type strain sequencing project: providing services to taxonomists for standard genome sequencing and annotation.</title>
        <authorList>
            <consortium name="The Broad Institute Genomics Platform"/>
            <consortium name="The Broad Institute Genome Sequencing Center for Infectious Disease"/>
            <person name="Wu L."/>
            <person name="Ma J."/>
        </authorList>
    </citation>
    <scope>NUCLEOTIDE SEQUENCE [LARGE SCALE GENOMIC DNA]</scope>
    <source>
        <strain evidence="4">CCM 8927</strain>
    </source>
</reference>
<name>A0ABW1RPK9_9LACO</name>
<dbReference type="Pfam" id="PF13731">
    <property type="entry name" value="WxL"/>
    <property type="match status" value="1"/>
</dbReference>
<dbReference type="EMBL" id="JBHSSF010000031">
    <property type="protein sequence ID" value="MFC6177426.1"/>
    <property type="molecule type" value="Genomic_DNA"/>
</dbReference>
<organism evidence="3 4">
    <name type="scientific">Companilactobacillus huachuanensis</name>
    <dbReference type="NCBI Taxonomy" id="2559914"/>
    <lineage>
        <taxon>Bacteria</taxon>
        <taxon>Bacillati</taxon>
        <taxon>Bacillota</taxon>
        <taxon>Bacilli</taxon>
        <taxon>Lactobacillales</taxon>
        <taxon>Lactobacillaceae</taxon>
        <taxon>Companilactobacillus</taxon>
    </lineage>
</organism>
<evidence type="ECO:0000256" key="1">
    <source>
        <dbReference type="SAM" id="SignalP"/>
    </source>
</evidence>
<accession>A0ABW1RPK9</accession>
<gene>
    <name evidence="3" type="ORF">ACFQAV_11275</name>
</gene>
<evidence type="ECO:0000313" key="4">
    <source>
        <dbReference type="Proteomes" id="UP001596288"/>
    </source>
</evidence>
<proteinExistence type="predicted"/>